<dbReference type="InterPro" id="IPR052020">
    <property type="entry name" value="Cyclic_di-GMP/3'3'-cGAMP_PDE"/>
</dbReference>
<dbReference type="OrthoDB" id="9802066at2"/>
<dbReference type="Proteomes" id="UP000063387">
    <property type="component" value="Chromosome"/>
</dbReference>
<dbReference type="STRING" id="507626.LOKO_01780"/>
<dbReference type="Gene3D" id="3.40.50.2300">
    <property type="match status" value="1"/>
</dbReference>
<keyword evidence="6" id="KW-1185">Reference proteome</keyword>
<dbReference type="SUPFAM" id="SSF52172">
    <property type="entry name" value="CheY-like"/>
    <property type="match status" value="1"/>
</dbReference>
<feature type="modified residue" description="4-aspartylphosphate" evidence="1">
    <location>
        <position position="70"/>
    </location>
</feature>
<reference evidence="5 6" key="2">
    <citation type="submission" date="2016-02" db="EMBL/GenBank/DDBJ databases">
        <authorList>
            <person name="Wen L."/>
            <person name="He K."/>
            <person name="Yang H."/>
        </authorList>
    </citation>
    <scope>NUCLEOTIDE SEQUENCE [LARGE SCALE GENOMIC DNA]</scope>
    <source>
        <strain evidence="5 6">AGD 8-3</strain>
    </source>
</reference>
<dbReference type="PROSITE" id="PS50110">
    <property type="entry name" value="RESPONSE_REGULATORY"/>
    <property type="match status" value="1"/>
</dbReference>
<evidence type="ECO:0000313" key="5">
    <source>
        <dbReference type="EMBL" id="AMD00848.1"/>
    </source>
</evidence>
<dbReference type="CDD" id="cd17569">
    <property type="entry name" value="REC_HupR-like"/>
    <property type="match status" value="1"/>
</dbReference>
<dbReference type="Pfam" id="PF13487">
    <property type="entry name" value="HD_5"/>
    <property type="match status" value="1"/>
</dbReference>
<dbReference type="GO" id="GO:0000160">
    <property type="term" value="P:phosphorelay signal transduction system"/>
    <property type="evidence" value="ECO:0007669"/>
    <property type="project" value="InterPro"/>
</dbReference>
<dbReference type="GO" id="GO:0008081">
    <property type="term" value="F:phosphoric diester hydrolase activity"/>
    <property type="evidence" value="ECO:0007669"/>
    <property type="project" value="UniProtKB-ARBA"/>
</dbReference>
<dbReference type="Gene3D" id="1.10.3210.10">
    <property type="entry name" value="Hypothetical protein af1432"/>
    <property type="match status" value="1"/>
</dbReference>
<dbReference type="InterPro" id="IPR037522">
    <property type="entry name" value="HD_GYP_dom"/>
</dbReference>
<reference evidence="5 6" key="1">
    <citation type="journal article" date="2016" name="Genome Announc.">
        <title>Draft Genome Sequence of 'Halomonas chromatireducens' Strain AGD 8-3, a Haloalkaliphilic Chromate- and Selenite-Reducing Gammaproteobacterium.</title>
        <authorList>
            <person name="Sharko F.S."/>
            <person name="Shapovalova A.A."/>
            <person name="Tsygankova S.V."/>
            <person name="Komova A.V."/>
            <person name="Boulygina E.S."/>
            <person name="Teslyuk A.B."/>
            <person name="Gotovtsev P.M."/>
            <person name="Namsaraev Z.B."/>
            <person name="Khijniak T.V."/>
            <person name="Nedoluzhko A.V."/>
            <person name="Vasilov R.G."/>
        </authorList>
    </citation>
    <scope>NUCLEOTIDE SEQUENCE [LARGE SCALE GENOMIC DNA]</scope>
    <source>
        <strain evidence="5 6">AGD 8-3</strain>
    </source>
</reference>
<dbReference type="AlphaFoldDB" id="A0A120JW08"/>
<dbReference type="PANTHER" id="PTHR45228">
    <property type="entry name" value="CYCLIC DI-GMP PHOSPHODIESTERASE TM_0186-RELATED"/>
    <property type="match status" value="1"/>
</dbReference>
<evidence type="ECO:0000256" key="1">
    <source>
        <dbReference type="PROSITE-ProRule" id="PRU00169"/>
    </source>
</evidence>
<feature type="domain" description="Response regulatory" evidence="3">
    <location>
        <begin position="21"/>
        <end position="136"/>
    </location>
</feature>
<proteinExistence type="predicted"/>
<dbReference type="SUPFAM" id="SSF109604">
    <property type="entry name" value="HD-domain/PDEase-like"/>
    <property type="match status" value="1"/>
</dbReference>
<accession>A0A120JW08</accession>
<dbReference type="CDD" id="cd00077">
    <property type="entry name" value="HDc"/>
    <property type="match status" value="1"/>
</dbReference>
<dbReference type="PATRIC" id="fig|507626.3.peg.1776"/>
<dbReference type="EMBL" id="CP014226">
    <property type="protein sequence ID" value="AMD00848.1"/>
    <property type="molecule type" value="Genomic_DNA"/>
</dbReference>
<sequence length="461" mass="51760">MTVEADQPLPTPEPPLQPVATLLLVDDEPNVLSALKRVLRSENYLVLTANDGEAALAILEQEAVDVVISDCLMPGMDGAELLSQVQRMRPECVRILLTGQSDMNATVRAINEGHIYSYIAKPWDDHKLRLTLRQAVAHQLAEREQKRLEALTLQQNQELVELNATLEQRVEARTQELKQITDMLDAAYDELKHSYVMATRVFSSLITQRMPRHLHANAQVGDLIQAFADTHELEDSLRRDLLMAAALYNLGKLGWDDRMLTTPSERLFAEDRKAYRRYPETGESLLMSLEHLQGTARFIRHHREHWNGDGYPNRLKGEAIPYGARLLALAVDFIELQRGMILPRKVPRQQALDLLRKLSGRVYEPSLCQAFIALCVEQAPDLGQAGKTMLSLETRQLKPGMILGQDIHSATGILLLNEGKELTQHLIDKLCKLEEVEGGSYTLMVCKPGDSDPSESDGNDA</sequence>
<dbReference type="Pfam" id="PF00072">
    <property type="entry name" value="Response_reg"/>
    <property type="match status" value="1"/>
</dbReference>
<dbReference type="KEGG" id="hco:LOKO_01780"/>
<dbReference type="InterPro" id="IPR001789">
    <property type="entry name" value="Sig_transdc_resp-reg_receiver"/>
</dbReference>
<evidence type="ECO:0000256" key="2">
    <source>
        <dbReference type="SAM" id="Coils"/>
    </source>
</evidence>
<feature type="coiled-coil region" evidence="2">
    <location>
        <begin position="156"/>
        <end position="183"/>
    </location>
</feature>
<keyword evidence="1" id="KW-0597">Phosphoprotein</keyword>
<keyword evidence="2" id="KW-0175">Coiled coil</keyword>
<dbReference type="RefSeq" id="WP_066447813.1">
    <property type="nucleotide sequence ID" value="NZ_CP014226.1"/>
</dbReference>
<organism evidence="5 6">
    <name type="scientific">Halomonas chromatireducens</name>
    <dbReference type="NCBI Taxonomy" id="507626"/>
    <lineage>
        <taxon>Bacteria</taxon>
        <taxon>Pseudomonadati</taxon>
        <taxon>Pseudomonadota</taxon>
        <taxon>Gammaproteobacteria</taxon>
        <taxon>Oceanospirillales</taxon>
        <taxon>Halomonadaceae</taxon>
        <taxon>Halomonas</taxon>
    </lineage>
</organism>
<name>A0A120JW08_9GAMM</name>
<dbReference type="InterPro" id="IPR011006">
    <property type="entry name" value="CheY-like_superfamily"/>
</dbReference>
<evidence type="ECO:0000313" key="6">
    <source>
        <dbReference type="Proteomes" id="UP000063387"/>
    </source>
</evidence>
<gene>
    <name evidence="5" type="primary">hupR1_1</name>
    <name evidence="5" type="ORF">LOKO_01780</name>
</gene>
<protein>
    <submittedName>
        <fullName evidence="5">Hydrogenase transcriptional regulatory protein hupR1</fullName>
    </submittedName>
</protein>
<dbReference type="InterPro" id="IPR003607">
    <property type="entry name" value="HD/PDEase_dom"/>
</dbReference>
<dbReference type="PROSITE" id="PS51832">
    <property type="entry name" value="HD_GYP"/>
    <property type="match status" value="1"/>
</dbReference>
<evidence type="ECO:0000259" key="3">
    <source>
        <dbReference type="PROSITE" id="PS50110"/>
    </source>
</evidence>
<dbReference type="PANTHER" id="PTHR45228:SF8">
    <property type="entry name" value="TWO-COMPONENT RESPONSE REGULATOR-RELATED"/>
    <property type="match status" value="1"/>
</dbReference>
<feature type="domain" description="HD-GYP" evidence="4">
    <location>
        <begin position="191"/>
        <end position="387"/>
    </location>
</feature>
<evidence type="ECO:0000259" key="4">
    <source>
        <dbReference type="PROSITE" id="PS51832"/>
    </source>
</evidence>
<dbReference type="SMART" id="SM00448">
    <property type="entry name" value="REC"/>
    <property type="match status" value="1"/>
</dbReference>